<evidence type="ECO:0000313" key="3">
    <source>
        <dbReference type="Proteomes" id="UP000494363"/>
    </source>
</evidence>
<evidence type="ECO:0008006" key="4">
    <source>
        <dbReference type="Google" id="ProtNLM"/>
    </source>
</evidence>
<organism evidence="2 3">
    <name type="scientific">Paraburkholderia humisilvae</name>
    <dbReference type="NCBI Taxonomy" id="627669"/>
    <lineage>
        <taxon>Bacteria</taxon>
        <taxon>Pseudomonadati</taxon>
        <taxon>Pseudomonadota</taxon>
        <taxon>Betaproteobacteria</taxon>
        <taxon>Burkholderiales</taxon>
        <taxon>Burkholderiaceae</taxon>
        <taxon>Paraburkholderia</taxon>
    </lineage>
</organism>
<gene>
    <name evidence="2" type="ORF">LMG29542_02399</name>
</gene>
<proteinExistence type="predicted"/>
<dbReference type="RefSeq" id="WP_175226667.1">
    <property type="nucleotide sequence ID" value="NZ_CADIKH010000009.1"/>
</dbReference>
<protein>
    <recommendedName>
        <fullName evidence="4">Lipoprotein</fullName>
    </recommendedName>
</protein>
<name>A0A6J5DM80_9BURK</name>
<sequence length="145" mass="15906">MKKLLLLAVVALLAACSHKEESTSQTPVLENLVGTYSALDADGKYYARLKVTQEGGKYVFYEIVPFSSQPGPHRLEGDVVPLTQEALGAIVGKKVDFSVDGLEDHYFTIVKVPVGWTWGRFTSQTGYVMIDRLGPRDVKKADSQG</sequence>
<keyword evidence="1" id="KW-0732">Signal</keyword>
<dbReference type="PROSITE" id="PS51257">
    <property type="entry name" value="PROKAR_LIPOPROTEIN"/>
    <property type="match status" value="1"/>
</dbReference>
<accession>A0A6J5DM80</accession>
<keyword evidence="3" id="KW-1185">Reference proteome</keyword>
<feature type="chain" id="PRO_5026698084" description="Lipoprotein" evidence="1">
    <location>
        <begin position="20"/>
        <end position="145"/>
    </location>
</feature>
<dbReference type="Proteomes" id="UP000494363">
    <property type="component" value="Unassembled WGS sequence"/>
</dbReference>
<feature type="signal peptide" evidence="1">
    <location>
        <begin position="1"/>
        <end position="19"/>
    </location>
</feature>
<reference evidence="2 3" key="1">
    <citation type="submission" date="2020-04" db="EMBL/GenBank/DDBJ databases">
        <authorList>
            <person name="De Canck E."/>
        </authorList>
    </citation>
    <scope>NUCLEOTIDE SEQUENCE [LARGE SCALE GENOMIC DNA]</scope>
    <source>
        <strain evidence="2 3">LMG 29542</strain>
    </source>
</reference>
<evidence type="ECO:0000313" key="2">
    <source>
        <dbReference type="EMBL" id="CAB3754614.1"/>
    </source>
</evidence>
<dbReference type="AlphaFoldDB" id="A0A6J5DM80"/>
<evidence type="ECO:0000256" key="1">
    <source>
        <dbReference type="SAM" id="SignalP"/>
    </source>
</evidence>
<dbReference type="EMBL" id="CADIKH010000009">
    <property type="protein sequence ID" value="CAB3754614.1"/>
    <property type="molecule type" value="Genomic_DNA"/>
</dbReference>